<keyword evidence="5 9" id="KW-0676">Redox-active center</keyword>
<dbReference type="InterPro" id="IPR013766">
    <property type="entry name" value="Thioredoxin_domain"/>
</dbReference>
<keyword evidence="12" id="KW-1185">Reference proteome</keyword>
<evidence type="ECO:0000313" key="11">
    <source>
        <dbReference type="EMBL" id="GID16229.1"/>
    </source>
</evidence>
<feature type="site" description="Contributes to redox potential value" evidence="8">
    <location>
        <position position="35"/>
    </location>
</feature>
<keyword evidence="3" id="KW-0249">Electron transport</keyword>
<protein>
    <recommendedName>
        <fullName evidence="6 7">Thioredoxin</fullName>
    </recommendedName>
</protein>
<proteinExistence type="inferred from homology"/>
<evidence type="ECO:0000259" key="10">
    <source>
        <dbReference type="PROSITE" id="PS51352"/>
    </source>
</evidence>
<dbReference type="CDD" id="cd02947">
    <property type="entry name" value="TRX_family"/>
    <property type="match status" value="1"/>
</dbReference>
<dbReference type="PROSITE" id="PS51352">
    <property type="entry name" value="THIOREDOXIN_2"/>
    <property type="match status" value="1"/>
</dbReference>
<gene>
    <name evidence="11" type="ORF">Aru02nite_71180</name>
</gene>
<evidence type="ECO:0000256" key="3">
    <source>
        <dbReference type="ARBA" id="ARBA00022982"/>
    </source>
</evidence>
<dbReference type="Gene3D" id="3.40.30.10">
    <property type="entry name" value="Glutaredoxin"/>
    <property type="match status" value="1"/>
</dbReference>
<dbReference type="NCBIfam" id="TIGR01068">
    <property type="entry name" value="thioredoxin"/>
    <property type="match status" value="1"/>
</dbReference>
<dbReference type="RefSeq" id="WP_203664906.1">
    <property type="nucleotide sequence ID" value="NZ_BAAAZM010000034.1"/>
</dbReference>
<name>A0A8J3NHP4_9ACTN</name>
<keyword evidence="2" id="KW-0813">Transport</keyword>
<dbReference type="EMBL" id="BOMB01000055">
    <property type="protein sequence ID" value="GID16229.1"/>
    <property type="molecule type" value="Genomic_DNA"/>
</dbReference>
<evidence type="ECO:0000256" key="9">
    <source>
        <dbReference type="PIRSR" id="PIRSR000077-4"/>
    </source>
</evidence>
<evidence type="ECO:0000256" key="1">
    <source>
        <dbReference type="ARBA" id="ARBA00008987"/>
    </source>
</evidence>
<dbReference type="Pfam" id="PF00085">
    <property type="entry name" value="Thioredoxin"/>
    <property type="match status" value="1"/>
</dbReference>
<reference evidence="11" key="1">
    <citation type="submission" date="2021-01" db="EMBL/GenBank/DDBJ databases">
        <title>Whole genome shotgun sequence of Actinocatenispora rupis NBRC 107355.</title>
        <authorList>
            <person name="Komaki H."/>
            <person name="Tamura T."/>
        </authorList>
    </citation>
    <scope>NUCLEOTIDE SEQUENCE</scope>
    <source>
        <strain evidence="11">NBRC 107355</strain>
    </source>
</reference>
<sequence length="116" mass="12632">MSAQQTATGHGNVRAVTDASFAADVLDSDLPVLVDFWTDWCPPCKRLAPIIDQLAAEYAGRVRIVSMDAEAEPNTARNLAIMAFPTLAVYSHGELVRRIVGLQPKRTLARLLDEVA</sequence>
<evidence type="ECO:0000256" key="7">
    <source>
        <dbReference type="PIRNR" id="PIRNR000077"/>
    </source>
</evidence>
<dbReference type="SUPFAM" id="SSF52833">
    <property type="entry name" value="Thioredoxin-like"/>
    <property type="match status" value="1"/>
</dbReference>
<feature type="domain" description="Thioredoxin" evidence="10">
    <location>
        <begin position="1"/>
        <end position="116"/>
    </location>
</feature>
<dbReference type="Proteomes" id="UP000612808">
    <property type="component" value="Unassembled WGS sequence"/>
</dbReference>
<dbReference type="InterPro" id="IPR005746">
    <property type="entry name" value="Thioredoxin"/>
</dbReference>
<dbReference type="GO" id="GO:0015035">
    <property type="term" value="F:protein-disulfide reductase activity"/>
    <property type="evidence" value="ECO:0007669"/>
    <property type="project" value="UniProtKB-UniRule"/>
</dbReference>
<feature type="active site" description="Nucleophile" evidence="8">
    <location>
        <position position="41"/>
    </location>
</feature>
<feature type="site" description="Contributes to redox potential value" evidence="8">
    <location>
        <position position="42"/>
    </location>
</feature>
<dbReference type="PIRSF" id="PIRSF000077">
    <property type="entry name" value="Thioredoxin"/>
    <property type="match status" value="1"/>
</dbReference>
<comment type="similarity">
    <text evidence="1 7">Belongs to the thioredoxin family.</text>
</comment>
<dbReference type="GO" id="GO:0005829">
    <property type="term" value="C:cytosol"/>
    <property type="evidence" value="ECO:0007669"/>
    <property type="project" value="TreeGrafter"/>
</dbReference>
<comment type="caution">
    <text evidence="11">The sequence shown here is derived from an EMBL/GenBank/DDBJ whole genome shotgun (WGS) entry which is preliminary data.</text>
</comment>
<organism evidence="11 12">
    <name type="scientific">Actinocatenispora rupis</name>
    <dbReference type="NCBI Taxonomy" id="519421"/>
    <lineage>
        <taxon>Bacteria</taxon>
        <taxon>Bacillati</taxon>
        <taxon>Actinomycetota</taxon>
        <taxon>Actinomycetes</taxon>
        <taxon>Micromonosporales</taxon>
        <taxon>Micromonosporaceae</taxon>
        <taxon>Actinocatenispora</taxon>
    </lineage>
</organism>
<dbReference type="GO" id="GO:0045454">
    <property type="term" value="P:cell redox homeostasis"/>
    <property type="evidence" value="ECO:0007669"/>
    <property type="project" value="TreeGrafter"/>
</dbReference>
<evidence type="ECO:0000256" key="8">
    <source>
        <dbReference type="PIRSR" id="PIRSR000077-1"/>
    </source>
</evidence>
<dbReference type="PANTHER" id="PTHR45663">
    <property type="entry name" value="GEO12009P1"/>
    <property type="match status" value="1"/>
</dbReference>
<feature type="site" description="Contributes to redox potential value" evidence="8">
    <location>
        <position position="43"/>
    </location>
</feature>
<evidence type="ECO:0000256" key="6">
    <source>
        <dbReference type="NCBIfam" id="TIGR01068"/>
    </source>
</evidence>
<evidence type="ECO:0000313" key="12">
    <source>
        <dbReference type="Proteomes" id="UP000612808"/>
    </source>
</evidence>
<dbReference type="InterPro" id="IPR017937">
    <property type="entry name" value="Thioredoxin_CS"/>
</dbReference>
<feature type="active site" description="Nucleophile" evidence="8">
    <location>
        <position position="44"/>
    </location>
</feature>
<evidence type="ECO:0000256" key="5">
    <source>
        <dbReference type="ARBA" id="ARBA00023284"/>
    </source>
</evidence>
<feature type="disulfide bond" description="Redox-active" evidence="9">
    <location>
        <begin position="41"/>
        <end position="44"/>
    </location>
</feature>
<accession>A0A8J3NHP4</accession>
<keyword evidence="4 9" id="KW-1015">Disulfide bond</keyword>
<evidence type="ECO:0000256" key="2">
    <source>
        <dbReference type="ARBA" id="ARBA00022448"/>
    </source>
</evidence>
<dbReference type="PANTHER" id="PTHR45663:SF11">
    <property type="entry name" value="GEO12009P1"/>
    <property type="match status" value="1"/>
</dbReference>
<dbReference type="PRINTS" id="PR00421">
    <property type="entry name" value="THIOREDOXIN"/>
</dbReference>
<dbReference type="PROSITE" id="PS00194">
    <property type="entry name" value="THIOREDOXIN_1"/>
    <property type="match status" value="1"/>
</dbReference>
<dbReference type="InterPro" id="IPR036249">
    <property type="entry name" value="Thioredoxin-like_sf"/>
</dbReference>
<evidence type="ECO:0000256" key="4">
    <source>
        <dbReference type="ARBA" id="ARBA00023157"/>
    </source>
</evidence>
<dbReference type="FunFam" id="3.40.30.10:FF:000001">
    <property type="entry name" value="Thioredoxin"/>
    <property type="match status" value="1"/>
</dbReference>
<dbReference type="AlphaFoldDB" id="A0A8J3NHP4"/>